<dbReference type="InterPro" id="IPR011991">
    <property type="entry name" value="ArsR-like_HTH"/>
</dbReference>
<dbReference type="EMBL" id="JALMLT010000006">
    <property type="protein sequence ID" value="MDT8760924.1"/>
    <property type="molecule type" value="Genomic_DNA"/>
</dbReference>
<accession>A0ABU3N8V1</accession>
<organism evidence="5">
    <name type="scientific">Sphingomonas psychrotolerans</name>
    <dbReference type="NCBI Taxonomy" id="1327635"/>
    <lineage>
        <taxon>Bacteria</taxon>
        <taxon>Pseudomonadati</taxon>
        <taxon>Pseudomonadota</taxon>
        <taxon>Alphaproteobacteria</taxon>
        <taxon>Sphingomonadales</taxon>
        <taxon>Sphingomonadaceae</taxon>
        <taxon>Sphingomonas</taxon>
    </lineage>
</organism>
<evidence type="ECO:0000256" key="3">
    <source>
        <dbReference type="ARBA" id="ARBA00023163"/>
    </source>
</evidence>
<comment type="caution">
    <text evidence="5">The sequence shown here is derived from an EMBL/GenBank/DDBJ whole genome shotgun (WGS) entry which is preliminary data.</text>
</comment>
<dbReference type="Pfam" id="PF01037">
    <property type="entry name" value="AsnC_trans_reg"/>
    <property type="match status" value="1"/>
</dbReference>
<gene>
    <name evidence="5" type="ORF">MZO42_19665</name>
</gene>
<evidence type="ECO:0000259" key="4">
    <source>
        <dbReference type="PROSITE" id="PS50956"/>
    </source>
</evidence>
<dbReference type="Gene3D" id="1.10.10.10">
    <property type="entry name" value="Winged helix-like DNA-binding domain superfamily/Winged helix DNA-binding domain"/>
    <property type="match status" value="1"/>
</dbReference>
<dbReference type="SUPFAM" id="SSF54909">
    <property type="entry name" value="Dimeric alpha+beta barrel"/>
    <property type="match status" value="1"/>
</dbReference>
<evidence type="ECO:0000313" key="5">
    <source>
        <dbReference type="EMBL" id="MDT8760924.1"/>
    </source>
</evidence>
<reference evidence="5" key="1">
    <citation type="submission" date="2022-04" db="EMBL/GenBank/DDBJ databases">
        <title>Tomato heritable bacteria conferring resistance against bacterial wilt.</title>
        <authorList>
            <person name="Yin J."/>
        </authorList>
    </citation>
    <scope>NUCLEOTIDE SEQUENCE</scope>
    <source>
        <strain evidence="5">Cra20</strain>
    </source>
</reference>
<dbReference type="PROSITE" id="PS00519">
    <property type="entry name" value="HTH_ASNC_1"/>
    <property type="match status" value="1"/>
</dbReference>
<dbReference type="SMART" id="SM00344">
    <property type="entry name" value="HTH_ASNC"/>
    <property type="match status" value="1"/>
</dbReference>
<keyword evidence="1" id="KW-0805">Transcription regulation</keyword>
<dbReference type="InterPro" id="IPR036388">
    <property type="entry name" value="WH-like_DNA-bd_sf"/>
</dbReference>
<dbReference type="InterPro" id="IPR019887">
    <property type="entry name" value="Tscrpt_reg_AsnC/Lrp_C"/>
</dbReference>
<dbReference type="InterPro" id="IPR000485">
    <property type="entry name" value="AsnC-type_HTH_dom"/>
</dbReference>
<sequence>MNLDKRDLKILNELQANNTITYRELANRVALSPSACVTRVKQLEDEGYILGYHAAIAIDRVRPTFVMVAEISLASHVPDDIAHFDALLLSTPEVIEVLRVNGPFDYIVKFLLSDVREWQGFAHRLLAPQNKVEKMVSHVVMQELKPFSGYPIPQR</sequence>
<dbReference type="InterPro" id="IPR011008">
    <property type="entry name" value="Dimeric_a/b-barrel"/>
</dbReference>
<keyword evidence="3" id="KW-0804">Transcription</keyword>
<dbReference type="InterPro" id="IPR019885">
    <property type="entry name" value="Tscrpt_reg_HTH_AsnC-type_CS"/>
</dbReference>
<dbReference type="InterPro" id="IPR019888">
    <property type="entry name" value="Tscrpt_reg_AsnC-like"/>
</dbReference>
<protein>
    <submittedName>
        <fullName evidence="5">Lrp/AsnC family transcriptional regulator</fullName>
    </submittedName>
</protein>
<name>A0ABU3N8V1_9SPHN</name>
<dbReference type="Gene3D" id="3.30.70.920">
    <property type="match status" value="1"/>
</dbReference>
<dbReference type="PROSITE" id="PS50956">
    <property type="entry name" value="HTH_ASNC_2"/>
    <property type="match status" value="1"/>
</dbReference>
<evidence type="ECO:0000256" key="1">
    <source>
        <dbReference type="ARBA" id="ARBA00023015"/>
    </source>
</evidence>
<evidence type="ECO:0000256" key="2">
    <source>
        <dbReference type="ARBA" id="ARBA00023125"/>
    </source>
</evidence>
<dbReference type="Pfam" id="PF13412">
    <property type="entry name" value="HTH_24"/>
    <property type="match status" value="1"/>
</dbReference>
<dbReference type="PANTHER" id="PTHR30154">
    <property type="entry name" value="LEUCINE-RESPONSIVE REGULATORY PROTEIN"/>
    <property type="match status" value="1"/>
</dbReference>
<dbReference type="InterPro" id="IPR036390">
    <property type="entry name" value="WH_DNA-bd_sf"/>
</dbReference>
<dbReference type="CDD" id="cd00090">
    <property type="entry name" value="HTH_ARSR"/>
    <property type="match status" value="1"/>
</dbReference>
<keyword evidence="2" id="KW-0238">DNA-binding</keyword>
<dbReference type="PANTHER" id="PTHR30154:SF46">
    <property type="entry name" value="TRANSCRIPTIONAL REGULATORY PROTEIN"/>
    <property type="match status" value="1"/>
</dbReference>
<feature type="domain" description="HTH asnC-type" evidence="4">
    <location>
        <begin position="3"/>
        <end position="71"/>
    </location>
</feature>
<dbReference type="SUPFAM" id="SSF46785">
    <property type="entry name" value="Winged helix' DNA-binding domain"/>
    <property type="match status" value="1"/>
</dbReference>
<dbReference type="PRINTS" id="PR00033">
    <property type="entry name" value="HTHASNC"/>
</dbReference>
<proteinExistence type="predicted"/>